<protein>
    <submittedName>
        <fullName evidence="2">Uncharacterized protein</fullName>
    </submittedName>
</protein>
<dbReference type="Proteomes" id="UP000887577">
    <property type="component" value="Unplaced"/>
</dbReference>
<organism evidence="1 2">
    <name type="scientific">Panagrolaimus superbus</name>
    <dbReference type="NCBI Taxonomy" id="310955"/>
    <lineage>
        <taxon>Eukaryota</taxon>
        <taxon>Metazoa</taxon>
        <taxon>Ecdysozoa</taxon>
        <taxon>Nematoda</taxon>
        <taxon>Chromadorea</taxon>
        <taxon>Rhabditida</taxon>
        <taxon>Tylenchina</taxon>
        <taxon>Panagrolaimomorpha</taxon>
        <taxon>Panagrolaimoidea</taxon>
        <taxon>Panagrolaimidae</taxon>
        <taxon>Panagrolaimus</taxon>
    </lineage>
</organism>
<sequence>MFELRFVPRMKELPTPEYVSQYLAHLGIHPKILDAVIFDAYCAAGCNPKNEWTSSIKDLEDPFTAHYFSEFAAAPPSSNFTPPDSMPLQHHEKSIDHFQPQWSGVSSSSAEEHSSLDSSNDYTLFGETYPSAFRLH</sequence>
<accession>A0A914YX08</accession>
<name>A0A914YX08_9BILA</name>
<proteinExistence type="predicted"/>
<evidence type="ECO:0000313" key="2">
    <source>
        <dbReference type="WBParaSite" id="PSU_v2.g464.t1"/>
    </source>
</evidence>
<dbReference type="AlphaFoldDB" id="A0A914YX08"/>
<reference evidence="2" key="1">
    <citation type="submission" date="2022-11" db="UniProtKB">
        <authorList>
            <consortium name="WormBaseParasite"/>
        </authorList>
    </citation>
    <scope>IDENTIFICATION</scope>
</reference>
<keyword evidence="1" id="KW-1185">Reference proteome</keyword>
<evidence type="ECO:0000313" key="1">
    <source>
        <dbReference type="Proteomes" id="UP000887577"/>
    </source>
</evidence>
<dbReference type="WBParaSite" id="PSU_v2.g464.t1">
    <property type="protein sequence ID" value="PSU_v2.g464.t1"/>
    <property type="gene ID" value="PSU_v2.g464"/>
</dbReference>